<evidence type="ECO:0000313" key="2">
    <source>
        <dbReference type="EMBL" id="CAG8697114.1"/>
    </source>
</evidence>
<sequence length="224" mass="25727">MTELVENNSSKRGRKFLFFLSFILSQKDYSNVKKILTPFINKFGLELPSNEEFKSTCNSQTHKHETAFGAISCRHDECLPKTSRTGITNFVKIIDSLFKTSSFRFALSISSFAIVYQTLLRFFTRAFDPLLGPRSRMNIIGSPLVPPFLAGLFAGPTLLIDNIESRRITISTYALCKSLQFIYSALRDNRIIPRMPWWWGAWLLFPISSSQTIYCYLIHPDIFP</sequence>
<feature type="non-terminal residue" evidence="2">
    <location>
        <position position="1"/>
    </location>
</feature>
<keyword evidence="1" id="KW-1133">Transmembrane helix</keyword>
<proteinExistence type="predicted"/>
<dbReference type="InterPro" id="IPR026749">
    <property type="entry name" value="Tmem135"/>
</dbReference>
<keyword evidence="3" id="KW-1185">Reference proteome</keyword>
<gene>
    <name evidence="2" type="ORF">DERYTH_LOCUS12748</name>
</gene>
<organism evidence="2 3">
    <name type="scientific">Dentiscutata erythropus</name>
    <dbReference type="NCBI Taxonomy" id="1348616"/>
    <lineage>
        <taxon>Eukaryota</taxon>
        <taxon>Fungi</taxon>
        <taxon>Fungi incertae sedis</taxon>
        <taxon>Mucoromycota</taxon>
        <taxon>Glomeromycotina</taxon>
        <taxon>Glomeromycetes</taxon>
        <taxon>Diversisporales</taxon>
        <taxon>Gigasporaceae</taxon>
        <taxon>Dentiscutata</taxon>
    </lineage>
</organism>
<feature type="transmembrane region" description="Helical" evidence="1">
    <location>
        <begin position="102"/>
        <end position="119"/>
    </location>
</feature>
<reference evidence="2" key="1">
    <citation type="submission" date="2021-06" db="EMBL/GenBank/DDBJ databases">
        <authorList>
            <person name="Kallberg Y."/>
            <person name="Tangrot J."/>
            <person name="Rosling A."/>
        </authorList>
    </citation>
    <scope>NUCLEOTIDE SEQUENCE</scope>
    <source>
        <strain evidence="2">MA453B</strain>
    </source>
</reference>
<dbReference type="OrthoDB" id="291792at2759"/>
<evidence type="ECO:0000313" key="3">
    <source>
        <dbReference type="Proteomes" id="UP000789405"/>
    </source>
</evidence>
<accession>A0A9N9EV73</accession>
<evidence type="ECO:0000256" key="1">
    <source>
        <dbReference type="SAM" id="Phobius"/>
    </source>
</evidence>
<dbReference type="Proteomes" id="UP000789405">
    <property type="component" value="Unassembled WGS sequence"/>
</dbReference>
<dbReference type="PANTHER" id="PTHR12459:SF19">
    <property type="entry name" value="TRANSMEMBRANE PROTEIN 135 N-TERMINAL DOMAIN-CONTAINING PROTEIN"/>
    <property type="match status" value="1"/>
</dbReference>
<feature type="transmembrane region" description="Helical" evidence="1">
    <location>
        <begin position="139"/>
        <end position="160"/>
    </location>
</feature>
<dbReference type="PANTHER" id="PTHR12459">
    <property type="entry name" value="TRANSMEMBRANE PROTEIN 135-RELATED"/>
    <property type="match status" value="1"/>
</dbReference>
<name>A0A9N9EV73_9GLOM</name>
<feature type="transmembrane region" description="Helical" evidence="1">
    <location>
        <begin position="197"/>
        <end position="219"/>
    </location>
</feature>
<dbReference type="AlphaFoldDB" id="A0A9N9EV73"/>
<protein>
    <submittedName>
        <fullName evidence="2">11867_t:CDS:1</fullName>
    </submittedName>
</protein>
<dbReference type="EMBL" id="CAJVPY010008519">
    <property type="protein sequence ID" value="CAG8697114.1"/>
    <property type="molecule type" value="Genomic_DNA"/>
</dbReference>
<keyword evidence="1" id="KW-0812">Transmembrane</keyword>
<comment type="caution">
    <text evidence="2">The sequence shown here is derived from an EMBL/GenBank/DDBJ whole genome shotgun (WGS) entry which is preliminary data.</text>
</comment>
<keyword evidence="1" id="KW-0472">Membrane</keyword>